<reference evidence="1 2" key="1">
    <citation type="submission" date="2018-11" db="EMBL/GenBank/DDBJ databases">
        <authorList>
            <consortium name="Pathogen Informatics"/>
        </authorList>
    </citation>
    <scope>NUCLEOTIDE SEQUENCE [LARGE SCALE GENOMIC DNA]</scope>
</reference>
<dbReference type="AlphaFoldDB" id="A0A183FLC6"/>
<keyword evidence="2" id="KW-1185">Reference proteome</keyword>
<proteinExistence type="predicted"/>
<reference evidence="3" key="2">
    <citation type="submission" date="2019-09" db="UniProtKB">
        <authorList>
            <consortium name="WormBaseParasite"/>
        </authorList>
    </citation>
    <scope>IDENTIFICATION</scope>
</reference>
<gene>
    <name evidence="1" type="ORF">HPBE_LOCUS8049</name>
</gene>
<name>A0A183FLC6_HELPZ</name>
<dbReference type="Proteomes" id="UP000050761">
    <property type="component" value="Unassembled WGS sequence"/>
</dbReference>
<evidence type="ECO:0000313" key="2">
    <source>
        <dbReference type="Proteomes" id="UP000050761"/>
    </source>
</evidence>
<dbReference type="EMBL" id="UZAH01026042">
    <property type="protein sequence ID" value="VDO74679.1"/>
    <property type="molecule type" value="Genomic_DNA"/>
</dbReference>
<dbReference type="WBParaSite" id="HPBE_0000804801-mRNA-1">
    <property type="protein sequence ID" value="HPBE_0000804801-mRNA-1"/>
    <property type="gene ID" value="HPBE_0000804801"/>
</dbReference>
<accession>A0A3P7YCL7</accession>
<organism evidence="2 3">
    <name type="scientific">Heligmosomoides polygyrus</name>
    <name type="common">Parasitic roundworm</name>
    <dbReference type="NCBI Taxonomy" id="6339"/>
    <lineage>
        <taxon>Eukaryota</taxon>
        <taxon>Metazoa</taxon>
        <taxon>Ecdysozoa</taxon>
        <taxon>Nematoda</taxon>
        <taxon>Chromadorea</taxon>
        <taxon>Rhabditida</taxon>
        <taxon>Rhabditina</taxon>
        <taxon>Rhabditomorpha</taxon>
        <taxon>Strongyloidea</taxon>
        <taxon>Heligmosomidae</taxon>
        <taxon>Heligmosomoides</taxon>
    </lineage>
</organism>
<protein>
    <submittedName>
        <fullName evidence="3">Secreted protein</fullName>
    </submittedName>
</protein>
<evidence type="ECO:0000313" key="1">
    <source>
        <dbReference type="EMBL" id="VDO74679.1"/>
    </source>
</evidence>
<evidence type="ECO:0000313" key="3">
    <source>
        <dbReference type="WBParaSite" id="HPBE_0000804801-mRNA-1"/>
    </source>
</evidence>
<sequence length="187" mass="19877">MGQVFAVLGHAGPLDGIVVLSVLRQQSVMMVMMILEAKRAAITLGGLAFLDPLPGAERPRRSGDVGDDDGDKFTSSIDRRSCGVLCMCAMCFAELTKRLLNLDPGRPLSPSCRRRPPHVPSFAAISSSSPSAAARRLAVFLQVSIVWLYSAQFVTISMPFSAAGHLDSLSLDCCAAAAQPLLSQQDS</sequence>
<accession>A0A183FLC6</accession>